<evidence type="ECO:0000313" key="3">
    <source>
        <dbReference type="EMBL" id="CDI75389.1"/>
    </source>
</evidence>
<evidence type="ECO:0000256" key="1">
    <source>
        <dbReference type="SAM" id="MobiDB-lite"/>
    </source>
</evidence>
<feature type="domain" description="Reverse transcriptase/retrotransposon-derived protein RNase H-like" evidence="2">
    <location>
        <begin position="90"/>
        <end position="155"/>
    </location>
</feature>
<protein>
    <recommendedName>
        <fullName evidence="2">Reverse transcriptase/retrotransposon-derived protein RNase H-like domain-containing protein</fullName>
    </recommendedName>
</protein>
<sequence length="163" mass="18248">MLALRRDGLVKIAISSDWFLLTPNEQQKSRKRSADDRANSDVADSPVHLRVRPEVPLSRIALPHAHSGFTLIGAPLKNLLKKDNPLTLAEREYEAARNLIRRLPSPPVFSLPDFDKPFFPTTDTSDTEAAVMVSQQAADSEKQQAFAWYSRRCYSKGAEISVT</sequence>
<dbReference type="EMBL" id="HG690888">
    <property type="protein sequence ID" value="CDI75389.1"/>
    <property type="molecule type" value="Genomic_DNA"/>
</dbReference>
<proteinExistence type="predicted"/>
<accession>U6G9V6</accession>
<gene>
    <name evidence="3" type="ORF">EPH_0020570</name>
</gene>
<feature type="region of interest" description="Disordered" evidence="1">
    <location>
        <begin position="25"/>
        <end position="45"/>
    </location>
</feature>
<dbReference type="InterPro" id="IPR043502">
    <property type="entry name" value="DNA/RNA_pol_sf"/>
</dbReference>
<dbReference type="Proteomes" id="UP000018201">
    <property type="component" value="Unassembled WGS sequence"/>
</dbReference>
<evidence type="ECO:0000259" key="2">
    <source>
        <dbReference type="Pfam" id="PF17919"/>
    </source>
</evidence>
<evidence type="ECO:0000313" key="4">
    <source>
        <dbReference type="Proteomes" id="UP000018201"/>
    </source>
</evidence>
<organism evidence="3 4">
    <name type="scientific">Eimeria praecox</name>
    <dbReference type="NCBI Taxonomy" id="51316"/>
    <lineage>
        <taxon>Eukaryota</taxon>
        <taxon>Sar</taxon>
        <taxon>Alveolata</taxon>
        <taxon>Apicomplexa</taxon>
        <taxon>Conoidasida</taxon>
        <taxon>Coccidia</taxon>
        <taxon>Eucoccidiorida</taxon>
        <taxon>Eimeriorina</taxon>
        <taxon>Eimeriidae</taxon>
        <taxon>Eimeria</taxon>
    </lineage>
</organism>
<name>U6G9V6_9EIME</name>
<keyword evidence="4" id="KW-1185">Reference proteome</keyword>
<reference evidence="3" key="2">
    <citation type="submission" date="2013-10" db="EMBL/GenBank/DDBJ databases">
        <authorList>
            <person name="Aslett M."/>
        </authorList>
    </citation>
    <scope>NUCLEOTIDE SEQUENCE [LARGE SCALE GENOMIC DNA]</scope>
    <source>
        <strain evidence="3">Houghton</strain>
    </source>
</reference>
<dbReference type="SUPFAM" id="SSF56672">
    <property type="entry name" value="DNA/RNA polymerases"/>
    <property type="match status" value="1"/>
</dbReference>
<reference evidence="3" key="1">
    <citation type="submission" date="2013-10" db="EMBL/GenBank/DDBJ databases">
        <title>Genomic analysis of the causative agents of coccidiosis in chickens.</title>
        <authorList>
            <person name="Reid A.J."/>
            <person name="Blake D."/>
            <person name="Billington K."/>
            <person name="Browne H."/>
            <person name="Dunn M."/>
            <person name="Hung S."/>
            <person name="Kawahara F."/>
            <person name="Miranda-Saavedra D."/>
            <person name="Mourier T."/>
            <person name="Nagra H."/>
            <person name="Otto T.D."/>
            <person name="Rawlings N."/>
            <person name="Sanchez A."/>
            <person name="Sanders M."/>
            <person name="Subramaniam C."/>
            <person name="Tay Y."/>
            <person name="Dear P."/>
            <person name="Doerig C."/>
            <person name="Gruber A."/>
            <person name="Parkinson J."/>
            <person name="Shirley M."/>
            <person name="Wan K.L."/>
            <person name="Berriman M."/>
            <person name="Tomley F."/>
            <person name="Pain A."/>
        </authorList>
    </citation>
    <scope>NUCLEOTIDE SEQUENCE [LARGE SCALE GENOMIC DNA]</scope>
    <source>
        <strain evidence="3">Houghton</strain>
    </source>
</reference>
<dbReference type="AlphaFoldDB" id="U6G9V6"/>
<dbReference type="VEuPathDB" id="ToxoDB:EPH_0020570"/>
<dbReference type="Pfam" id="PF17919">
    <property type="entry name" value="RT_RNaseH_2"/>
    <property type="match status" value="1"/>
</dbReference>
<dbReference type="InterPro" id="IPR041577">
    <property type="entry name" value="RT_RNaseH_2"/>
</dbReference>